<evidence type="ECO:0000256" key="3">
    <source>
        <dbReference type="ARBA" id="ARBA00023014"/>
    </source>
</evidence>
<dbReference type="Proteomes" id="UP000242432">
    <property type="component" value="Unassembled WGS sequence"/>
</dbReference>
<dbReference type="EMBL" id="FUXX01000029">
    <property type="protein sequence ID" value="SKA65375.1"/>
    <property type="molecule type" value="Genomic_DNA"/>
</dbReference>
<feature type="domain" description="4Fe-4S ferredoxin-type" evidence="4">
    <location>
        <begin position="480"/>
        <end position="510"/>
    </location>
</feature>
<dbReference type="InterPro" id="IPR017896">
    <property type="entry name" value="4Fe4S_Fe-S-bd"/>
</dbReference>
<evidence type="ECO:0000256" key="1">
    <source>
        <dbReference type="ARBA" id="ARBA00022723"/>
    </source>
</evidence>
<dbReference type="PANTHER" id="PTHR42783">
    <property type="entry name" value="GLUTAMATE SYNTHASE [NADPH] SMALL CHAIN"/>
    <property type="match status" value="1"/>
</dbReference>
<feature type="domain" description="4Fe-4S ferredoxin-type" evidence="4">
    <location>
        <begin position="511"/>
        <end position="540"/>
    </location>
</feature>
<dbReference type="InterPro" id="IPR009051">
    <property type="entry name" value="Helical_ferredxn"/>
</dbReference>
<dbReference type="GO" id="GO:0051536">
    <property type="term" value="F:iron-sulfur cluster binding"/>
    <property type="evidence" value="ECO:0007669"/>
    <property type="project" value="UniProtKB-KW"/>
</dbReference>
<dbReference type="GO" id="GO:0016491">
    <property type="term" value="F:oxidoreductase activity"/>
    <property type="evidence" value="ECO:0007669"/>
    <property type="project" value="InterPro"/>
</dbReference>
<proteinExistence type="predicted"/>
<evidence type="ECO:0000313" key="5">
    <source>
        <dbReference type="EMBL" id="SKA65375.1"/>
    </source>
</evidence>
<gene>
    <name evidence="5" type="ORF">SAMN02745213_01649</name>
</gene>
<name>A0A1T4VKG4_9GAMM</name>
<dbReference type="Gene3D" id="3.30.70.20">
    <property type="match status" value="1"/>
</dbReference>
<dbReference type="SUPFAM" id="SSF46548">
    <property type="entry name" value="alpha-helical ferredoxin"/>
    <property type="match status" value="2"/>
</dbReference>
<dbReference type="Pfam" id="PF14691">
    <property type="entry name" value="Fer4_20"/>
    <property type="match status" value="1"/>
</dbReference>
<evidence type="ECO:0000259" key="4">
    <source>
        <dbReference type="PROSITE" id="PS51379"/>
    </source>
</evidence>
<dbReference type="PANTHER" id="PTHR42783:SF3">
    <property type="entry name" value="GLUTAMATE SYNTHASE [NADPH] SMALL CHAIN-RELATED"/>
    <property type="match status" value="1"/>
</dbReference>
<dbReference type="SUPFAM" id="SSF51971">
    <property type="entry name" value="Nucleotide-binding domain"/>
    <property type="match status" value="1"/>
</dbReference>
<dbReference type="AlphaFoldDB" id="A0A1T4VKG4"/>
<keyword evidence="3" id="KW-0411">Iron-sulfur</keyword>
<dbReference type="RefSeq" id="WP_078929051.1">
    <property type="nucleotide sequence ID" value="NZ_FUXX01000029.1"/>
</dbReference>
<dbReference type="PROSITE" id="PS00198">
    <property type="entry name" value="4FE4S_FER_1"/>
    <property type="match status" value="2"/>
</dbReference>
<protein>
    <submittedName>
        <fullName evidence="5">NADPH-dependent glutamate synthase beta chain</fullName>
    </submittedName>
</protein>
<dbReference type="InterPro" id="IPR036188">
    <property type="entry name" value="FAD/NAD-bd_sf"/>
</dbReference>
<accession>A0A1T4VKG4</accession>
<keyword evidence="1" id="KW-0479">Metal-binding</keyword>
<dbReference type="Gene3D" id="3.50.50.60">
    <property type="entry name" value="FAD/NAD(P)-binding domain"/>
    <property type="match status" value="2"/>
</dbReference>
<dbReference type="PRINTS" id="PR00368">
    <property type="entry name" value="FADPNR"/>
</dbReference>
<organism evidence="5 6">
    <name type="scientific">Succinivibrio dextrinosolvens DSM 3072</name>
    <dbReference type="NCBI Taxonomy" id="1123324"/>
    <lineage>
        <taxon>Bacteria</taxon>
        <taxon>Pseudomonadati</taxon>
        <taxon>Pseudomonadota</taxon>
        <taxon>Gammaproteobacteria</taxon>
        <taxon>Aeromonadales</taxon>
        <taxon>Succinivibrionaceae</taxon>
        <taxon>Succinivibrio</taxon>
    </lineage>
</organism>
<dbReference type="Gene3D" id="1.10.1060.10">
    <property type="entry name" value="Alpha-helical ferredoxin"/>
    <property type="match status" value="1"/>
</dbReference>
<reference evidence="6" key="1">
    <citation type="submission" date="2017-02" db="EMBL/GenBank/DDBJ databases">
        <authorList>
            <person name="Varghese N."/>
            <person name="Submissions S."/>
        </authorList>
    </citation>
    <scope>NUCLEOTIDE SEQUENCE [LARGE SCALE GENOMIC DNA]</scope>
    <source>
        <strain evidence="6">DSM 3072</strain>
    </source>
</reference>
<evidence type="ECO:0000256" key="2">
    <source>
        <dbReference type="ARBA" id="ARBA00023004"/>
    </source>
</evidence>
<keyword evidence="6" id="KW-1185">Reference proteome</keyword>
<sequence length="542" mass="59724">MMNKAFAVTLDPATSLQNHTGSWRTLRPVNVFKLPPCNNQCPAGENIQQWLYYAAEGDYEHAWRILTEENPMPACMGRVCYHTCEGKCNRGFLDESVGINSVERFLGDYALEHNLSFKRPARETGKKVLIVGAGPAGLSAAYHLRRFGHTVHIVEMGKEAGGMMRYGIPVYRLPRNILDAEIKRITDMGVTIECGRKVEDIEAEKKNGKYDAVILGLGASISTNVDIPQGDTTSVLNALSVLGQIETTGDIQIARRVAVYGGGNTAVDVARSLRRIGAEPIIVYRRNRDKMPANEEEMDAAIEEGIQVKWLSTIASASKDSLKIEKMELDENGKPKPTGQFEELPADAVVLAIGQNVDKSVLSKLSNLEMEKDSVVVNQETMMTSIEGVFAAGDCASTDRTVTRAIGMGKNAARGVNAYLNGKTYKKPEKHEIAKFEDMHPWYYTDAPKMVREELEAARRSNTFDEVQIGLTEENAVFEARRCLSCGNCMECDNCYGVCPDSAVIKLGPGKGYEFNYDYCKGCGVCAQECPCGHIKMVPEQI</sequence>
<dbReference type="InterPro" id="IPR028261">
    <property type="entry name" value="DPD_II"/>
</dbReference>
<dbReference type="PRINTS" id="PR00469">
    <property type="entry name" value="PNDRDTASEII"/>
</dbReference>
<dbReference type="Pfam" id="PF07992">
    <property type="entry name" value="Pyr_redox_2"/>
    <property type="match status" value="1"/>
</dbReference>
<dbReference type="PROSITE" id="PS51379">
    <property type="entry name" value="4FE4S_FER_2"/>
    <property type="match status" value="2"/>
</dbReference>
<dbReference type="InterPro" id="IPR017900">
    <property type="entry name" value="4Fe4S_Fe_S_CS"/>
</dbReference>
<dbReference type="InterPro" id="IPR023753">
    <property type="entry name" value="FAD/NAD-binding_dom"/>
</dbReference>
<dbReference type="STRING" id="83771.SAMN02910357_00243"/>
<dbReference type="NCBIfam" id="NF009410">
    <property type="entry name" value="PRK12771.1"/>
    <property type="match status" value="1"/>
</dbReference>
<dbReference type="GO" id="GO:0046872">
    <property type="term" value="F:metal ion binding"/>
    <property type="evidence" value="ECO:0007669"/>
    <property type="project" value="UniProtKB-KW"/>
</dbReference>
<keyword evidence="2" id="KW-0408">Iron</keyword>
<evidence type="ECO:0000313" key="6">
    <source>
        <dbReference type="Proteomes" id="UP000242432"/>
    </source>
</evidence>